<evidence type="ECO:0000313" key="4">
    <source>
        <dbReference type="EMBL" id="SDU73455.1"/>
    </source>
</evidence>
<evidence type="ECO:0000259" key="3">
    <source>
        <dbReference type="PROSITE" id="PS50043"/>
    </source>
</evidence>
<dbReference type="InterPro" id="IPR000792">
    <property type="entry name" value="Tscrpt_reg_LuxR_C"/>
</dbReference>
<dbReference type="InterPro" id="IPR027417">
    <property type="entry name" value="P-loop_NTPase"/>
</dbReference>
<dbReference type="Gene3D" id="1.10.10.10">
    <property type="entry name" value="Winged helix-like DNA-binding domain superfamily/Winged helix DNA-binding domain"/>
    <property type="match status" value="1"/>
</dbReference>
<dbReference type="GO" id="GO:0003677">
    <property type="term" value="F:DNA binding"/>
    <property type="evidence" value="ECO:0007669"/>
    <property type="project" value="InterPro"/>
</dbReference>
<dbReference type="Pfam" id="PF13191">
    <property type="entry name" value="AAA_16"/>
    <property type="match status" value="1"/>
</dbReference>
<keyword evidence="5" id="KW-1185">Reference proteome</keyword>
<accession>A0A1H2KXZ0</accession>
<dbReference type="GO" id="GO:0006355">
    <property type="term" value="P:regulation of DNA-templated transcription"/>
    <property type="evidence" value="ECO:0007669"/>
    <property type="project" value="InterPro"/>
</dbReference>
<dbReference type="PROSITE" id="PS50043">
    <property type="entry name" value="HTH_LUXR_2"/>
    <property type="match status" value="1"/>
</dbReference>
<reference evidence="5" key="1">
    <citation type="submission" date="2016-10" db="EMBL/GenBank/DDBJ databases">
        <authorList>
            <person name="Varghese N."/>
            <person name="Submissions S."/>
        </authorList>
    </citation>
    <scope>NUCLEOTIDE SEQUENCE [LARGE SCALE GENOMIC DNA]</scope>
    <source>
        <strain evidence="5">DSM 45079</strain>
    </source>
</reference>
<organism evidence="4 5">
    <name type="scientific">Jiangella alkaliphila</name>
    <dbReference type="NCBI Taxonomy" id="419479"/>
    <lineage>
        <taxon>Bacteria</taxon>
        <taxon>Bacillati</taxon>
        <taxon>Actinomycetota</taxon>
        <taxon>Actinomycetes</taxon>
        <taxon>Jiangellales</taxon>
        <taxon>Jiangellaceae</taxon>
        <taxon>Jiangella</taxon>
    </lineage>
</organism>
<name>A0A1H2KXZ0_9ACTN</name>
<dbReference type="Pfam" id="PF00196">
    <property type="entry name" value="GerE"/>
    <property type="match status" value="1"/>
</dbReference>
<dbReference type="InterPro" id="IPR036388">
    <property type="entry name" value="WH-like_DNA-bd_sf"/>
</dbReference>
<dbReference type="PRINTS" id="PR00038">
    <property type="entry name" value="HTHLUXR"/>
</dbReference>
<dbReference type="SMART" id="SM00421">
    <property type="entry name" value="HTH_LUXR"/>
    <property type="match status" value="1"/>
</dbReference>
<proteinExistence type="predicted"/>
<sequence>MLFGREAELGLMAAFARGAPEFGPVLLFSGEPGAGKTALLDAGAEQAERAGRRVLRATALEYEADLTYGALNLVLHPLLDQLPALDEAHRHAVAVICGLEPGPPPAQLLAGAAALALLTRVAADRPLMLVVDDAPWLDLASAMALAYVARRLRDAAVRLLVAARSELENVFVRSGFDAHVLPPLSERSADALLADRFPALPANVRRRIRAEALGNPLALLDLPAALDADPRPLTDTLPLTERLTALYARRLRDLPGGTRELLLFVVLAGAENSMTLEQCTRMPTGQDDLAPAERAGIVRLNPRSGRLEFRHPLLRSAVVELSASEERRHAHALLAEAFRLDPQRRAWHLGQSASGPDEDVARLLEAVSGDLLHAGNSTRATAAMLRAAELSPARADRARRVARAAYLGSHVTGQLQAGPRLLVDAQPEPDGAPSLAAVTAAAYQLLNGEGDASSAQRLLVAALDALPGPLDAADDPTVEALHTLVAVGFYAGRAEFWADTHRQFARVLPELPELLALLDVAFGDPARGDVSVVGRLDAALDGLRFSSDPVRITRVATAAAHLDRVGRAREPLWRVIDDGRRGGAVAKEIESLFLIGLDAWVRGRWDELEQVVDDGLRLCDELGYALTAAPGRYLRAMADAARGREAVADEAAEQLLLWAAPRRLYTLAAYASHVRCLLQLPHGRFESAYRHAASVSPAGTLQPFLPHAVWLVFDLVEAATRSGRTAVAAAHVRAAEEAGLGLLSDRLGLLVGAAGALTDPADWRDRFDLVLAASGAERWPFDRARVQLVYGEQLRRAHAPADARAQLAAAVDAFRDLRAAPWAGRAVRELRAAGGIDPGGDELTPQEATVARLAATGLTNKEIAAQLYLSPRTVSTHLSRVFPKLGIGSRGALRDALERRRH</sequence>
<dbReference type="InterPro" id="IPR016032">
    <property type="entry name" value="Sig_transdc_resp-reg_C-effctor"/>
</dbReference>
<feature type="domain" description="HTH luxR-type" evidence="3">
    <location>
        <begin position="836"/>
        <end position="901"/>
    </location>
</feature>
<keyword evidence="2" id="KW-0067">ATP-binding</keyword>
<dbReference type="Proteomes" id="UP000182977">
    <property type="component" value="Chromosome I"/>
</dbReference>
<dbReference type="GO" id="GO:0005524">
    <property type="term" value="F:ATP binding"/>
    <property type="evidence" value="ECO:0007669"/>
    <property type="project" value="UniProtKB-KW"/>
</dbReference>
<dbReference type="PROSITE" id="PS00622">
    <property type="entry name" value="HTH_LUXR_1"/>
    <property type="match status" value="1"/>
</dbReference>
<evidence type="ECO:0000256" key="1">
    <source>
        <dbReference type="ARBA" id="ARBA00022741"/>
    </source>
</evidence>
<protein>
    <submittedName>
        <fullName evidence="4">Regulatory protein, luxR family</fullName>
    </submittedName>
</protein>
<dbReference type="SUPFAM" id="SSF52540">
    <property type="entry name" value="P-loop containing nucleoside triphosphate hydrolases"/>
    <property type="match status" value="1"/>
</dbReference>
<dbReference type="PANTHER" id="PTHR16305:SF35">
    <property type="entry name" value="TRANSCRIPTIONAL ACTIVATOR DOMAIN"/>
    <property type="match status" value="1"/>
</dbReference>
<dbReference type="PANTHER" id="PTHR16305">
    <property type="entry name" value="TESTICULAR SOLUBLE ADENYLYL CYCLASE"/>
    <property type="match status" value="1"/>
</dbReference>
<dbReference type="STRING" id="419479.SAMN04488563_4542"/>
<keyword evidence="1" id="KW-0547">Nucleotide-binding</keyword>
<dbReference type="RefSeq" id="WP_083421358.1">
    <property type="nucleotide sequence ID" value="NZ_LT629791.1"/>
</dbReference>
<evidence type="ECO:0000256" key="2">
    <source>
        <dbReference type="ARBA" id="ARBA00022840"/>
    </source>
</evidence>
<dbReference type="EMBL" id="LT629791">
    <property type="protein sequence ID" value="SDU73455.1"/>
    <property type="molecule type" value="Genomic_DNA"/>
</dbReference>
<dbReference type="AlphaFoldDB" id="A0A1H2KXZ0"/>
<dbReference type="GO" id="GO:0005737">
    <property type="term" value="C:cytoplasm"/>
    <property type="evidence" value="ECO:0007669"/>
    <property type="project" value="TreeGrafter"/>
</dbReference>
<dbReference type="SUPFAM" id="SSF46894">
    <property type="entry name" value="C-terminal effector domain of the bipartite response regulators"/>
    <property type="match status" value="1"/>
</dbReference>
<gene>
    <name evidence="4" type="ORF">SAMN04488563_4542</name>
</gene>
<dbReference type="CDD" id="cd06170">
    <property type="entry name" value="LuxR_C_like"/>
    <property type="match status" value="1"/>
</dbReference>
<dbReference type="GO" id="GO:0004016">
    <property type="term" value="F:adenylate cyclase activity"/>
    <property type="evidence" value="ECO:0007669"/>
    <property type="project" value="TreeGrafter"/>
</dbReference>
<dbReference type="InterPro" id="IPR041664">
    <property type="entry name" value="AAA_16"/>
</dbReference>
<evidence type="ECO:0000313" key="5">
    <source>
        <dbReference type="Proteomes" id="UP000182977"/>
    </source>
</evidence>